<evidence type="ECO:0000313" key="1">
    <source>
        <dbReference type="EMBL" id="AKN38790.1"/>
    </source>
</evidence>
<accession>A0A0H3ZRA7</accession>
<dbReference type="AlphaFoldDB" id="A0A0H3ZRA7"/>
<dbReference type="InterPro" id="IPR011231">
    <property type="entry name" value="Phage_VT1-Sakai_H0018"/>
</dbReference>
<dbReference type="EMBL" id="KP795616">
    <property type="protein sequence ID" value="AKN38790.1"/>
    <property type="molecule type" value="Genomic_DNA"/>
</dbReference>
<proteinExistence type="predicted"/>
<dbReference type="PIRSF" id="PIRSF030771">
    <property type="entry name" value="UCP030771"/>
    <property type="match status" value="1"/>
</dbReference>
<organism evidence="1">
    <name type="scientific">Enterovibrio sp. FF_113</name>
    <dbReference type="NCBI Taxonomy" id="1660266"/>
    <lineage>
        <taxon>Bacteria</taxon>
        <taxon>Pseudomonadati</taxon>
        <taxon>Pseudomonadota</taxon>
        <taxon>Gammaproteobacteria</taxon>
        <taxon>Vibrionales</taxon>
        <taxon>Vibrionaceae</taxon>
        <taxon>Enterovibrio</taxon>
    </lineage>
</organism>
<name>A0A0H3ZRA7_9GAMM</name>
<protein>
    <submittedName>
        <fullName evidence="1">Phage protein</fullName>
    </submittedName>
</protein>
<reference evidence="1" key="1">
    <citation type="journal article" date="2015" name="MBio">
        <title>Eco-Evolutionary Dynamics of Episomes among Ecologically Cohesive Bacterial Populations.</title>
        <authorList>
            <person name="Xue H."/>
            <person name="Cordero O.X."/>
            <person name="Camas F.M."/>
            <person name="Trimble W."/>
            <person name="Meyer F."/>
            <person name="Guglielmini J."/>
            <person name="Rocha E.P."/>
            <person name="Polz M.F."/>
        </authorList>
    </citation>
    <scope>NUCLEOTIDE SEQUENCE</scope>
    <source>
        <strain evidence="1">FF_113</strain>
    </source>
</reference>
<dbReference type="Pfam" id="PF09956">
    <property type="entry name" value="Phage_cement_2"/>
    <property type="match status" value="1"/>
</dbReference>
<sequence length="105" mass="10918">MAKNMIADGTTIEFTATKDHNSGDLVELANMIAIAHENVKAGDIGVGHTVGVWRLPKAASVAIEQGESVYIKNGVVSKDNTGTAAGKAWLKAEAAENSIDVKING</sequence>